<dbReference type="EMBL" id="PDBW01000001">
    <property type="protein sequence ID" value="PFH01405.1"/>
    <property type="molecule type" value="Genomic_DNA"/>
</dbReference>
<dbReference type="AlphaFoldDB" id="A0AB36TEY3"/>
<evidence type="ECO:0000313" key="2">
    <source>
        <dbReference type="Proteomes" id="UP000223596"/>
    </source>
</evidence>
<sequence>MLQIALCDDNTNDLSTMIHLLDEYKSSKQRI</sequence>
<evidence type="ECO:0000313" key="1">
    <source>
        <dbReference type="EMBL" id="PFH01405.1"/>
    </source>
</evidence>
<organism evidence="1 2">
    <name type="scientific">Acetivibrio thermocellus AD2</name>
    <dbReference type="NCBI Taxonomy" id="1138384"/>
    <lineage>
        <taxon>Bacteria</taxon>
        <taxon>Bacillati</taxon>
        <taxon>Bacillota</taxon>
        <taxon>Clostridia</taxon>
        <taxon>Eubacteriales</taxon>
        <taxon>Oscillospiraceae</taxon>
        <taxon>Acetivibrio</taxon>
    </lineage>
</organism>
<protein>
    <submittedName>
        <fullName evidence="1">Uncharacterized protein</fullName>
    </submittedName>
</protein>
<gene>
    <name evidence="1" type="ORF">M972_11137</name>
</gene>
<comment type="caution">
    <text evidence="1">The sequence shown here is derived from an EMBL/GenBank/DDBJ whole genome shotgun (WGS) entry which is preliminary data.</text>
</comment>
<proteinExistence type="predicted"/>
<accession>A0AB36TEY3</accession>
<dbReference type="Proteomes" id="UP000223596">
    <property type="component" value="Unassembled WGS sequence"/>
</dbReference>
<name>A0AB36TEY3_ACETH</name>
<reference evidence="1 2" key="1">
    <citation type="submission" date="2017-09" db="EMBL/GenBank/DDBJ databases">
        <title>Evaluation of Pacific Biosciences Sequencing Technology to Finishing C. thermocellum Genome Sequences.</title>
        <authorList>
            <person name="Brown S."/>
        </authorList>
    </citation>
    <scope>NUCLEOTIDE SEQUENCE [LARGE SCALE GENOMIC DNA]</scope>
    <source>
        <strain evidence="1 2">AD2</strain>
    </source>
</reference>